<name>A0A0D0DLE8_9AGAM</name>
<keyword evidence="2" id="KW-1185">Reference proteome</keyword>
<evidence type="ECO:0000313" key="1">
    <source>
        <dbReference type="EMBL" id="KIK92118.1"/>
    </source>
</evidence>
<reference evidence="2" key="2">
    <citation type="submission" date="2015-01" db="EMBL/GenBank/DDBJ databases">
        <title>Evolutionary Origins and Diversification of the Mycorrhizal Mutualists.</title>
        <authorList>
            <consortium name="DOE Joint Genome Institute"/>
            <consortium name="Mycorrhizal Genomics Consortium"/>
            <person name="Kohler A."/>
            <person name="Kuo A."/>
            <person name="Nagy L.G."/>
            <person name="Floudas D."/>
            <person name="Copeland A."/>
            <person name="Barry K.W."/>
            <person name="Cichocki N."/>
            <person name="Veneault-Fourrey C."/>
            <person name="LaButti K."/>
            <person name="Lindquist E.A."/>
            <person name="Lipzen A."/>
            <person name="Lundell T."/>
            <person name="Morin E."/>
            <person name="Murat C."/>
            <person name="Riley R."/>
            <person name="Ohm R."/>
            <person name="Sun H."/>
            <person name="Tunlid A."/>
            <person name="Henrissat B."/>
            <person name="Grigoriev I.V."/>
            <person name="Hibbett D.S."/>
            <person name="Martin F."/>
        </authorList>
    </citation>
    <scope>NUCLEOTIDE SEQUENCE [LARGE SCALE GENOMIC DNA]</scope>
    <source>
        <strain evidence="2">Ve08.2h10</strain>
    </source>
</reference>
<protein>
    <submittedName>
        <fullName evidence="1">Uncharacterized protein</fullName>
    </submittedName>
</protein>
<reference evidence="1 2" key="1">
    <citation type="submission" date="2014-04" db="EMBL/GenBank/DDBJ databases">
        <authorList>
            <consortium name="DOE Joint Genome Institute"/>
            <person name="Kuo A."/>
            <person name="Kohler A."/>
            <person name="Jargeat P."/>
            <person name="Nagy L.G."/>
            <person name="Floudas D."/>
            <person name="Copeland A."/>
            <person name="Barry K.W."/>
            <person name="Cichocki N."/>
            <person name="Veneault-Fourrey C."/>
            <person name="LaButti K."/>
            <person name="Lindquist E.A."/>
            <person name="Lipzen A."/>
            <person name="Lundell T."/>
            <person name="Morin E."/>
            <person name="Murat C."/>
            <person name="Sun H."/>
            <person name="Tunlid A."/>
            <person name="Henrissat B."/>
            <person name="Grigoriev I.V."/>
            <person name="Hibbett D.S."/>
            <person name="Martin F."/>
            <person name="Nordberg H.P."/>
            <person name="Cantor M.N."/>
            <person name="Hua S.X."/>
        </authorList>
    </citation>
    <scope>NUCLEOTIDE SEQUENCE [LARGE SCALE GENOMIC DNA]</scope>
    <source>
        <strain evidence="1 2">Ve08.2h10</strain>
    </source>
</reference>
<dbReference type="HOGENOM" id="CLU_051721_0_0_1"/>
<organism evidence="1 2">
    <name type="scientific">Paxillus rubicundulus Ve08.2h10</name>
    <dbReference type="NCBI Taxonomy" id="930991"/>
    <lineage>
        <taxon>Eukaryota</taxon>
        <taxon>Fungi</taxon>
        <taxon>Dikarya</taxon>
        <taxon>Basidiomycota</taxon>
        <taxon>Agaricomycotina</taxon>
        <taxon>Agaricomycetes</taxon>
        <taxon>Agaricomycetidae</taxon>
        <taxon>Boletales</taxon>
        <taxon>Paxilineae</taxon>
        <taxon>Paxillaceae</taxon>
        <taxon>Paxillus</taxon>
    </lineage>
</organism>
<dbReference type="OrthoDB" id="3266683at2759"/>
<gene>
    <name evidence="1" type="ORF">PAXRUDRAFT_13422</name>
</gene>
<dbReference type="AlphaFoldDB" id="A0A0D0DLE8"/>
<dbReference type="Proteomes" id="UP000054538">
    <property type="component" value="Unassembled WGS sequence"/>
</dbReference>
<sequence>MAEGSEGPHGPTEKAKWTPVEVTALVDYLHEHCAERVKAGNFKDAIYNAAATALWPLYNNTSAIKTGKMVAYKWGTKFCAVILWAKSENFHLTDALLMLIKDSVTWKGALGFNRGAVNDPMPTGKGRSFIQHCEDITDEFFLHHNTNSEFVKDNLPALRTVIKNLINSLKSTFTKYHNKLGKTGHGLVTSGHADELYEGSEATNVYEAIEKKFPWYLQMSVLMGSSPVSSWKAISNSQSYLNLAVLGVDDDADEDETECCTPTLMVDEDVALRSIGPLSPCGNLPSDKLEDEEEEVVFLPKIKFTVPVKHTAESPAVTQSSKKHKTPQDLVKEVADTECEARLMHEMHARECTTRERVKCQAAHDTAVAVEGMHLKSQAEQVAMQWAHELLMLEKQIELAHLHSGYSTSIDPHLQG</sequence>
<proteinExistence type="predicted"/>
<dbReference type="InParanoid" id="A0A0D0DLE8"/>
<accession>A0A0D0DLE8</accession>
<dbReference type="EMBL" id="KN825313">
    <property type="protein sequence ID" value="KIK92118.1"/>
    <property type="molecule type" value="Genomic_DNA"/>
</dbReference>
<evidence type="ECO:0000313" key="2">
    <source>
        <dbReference type="Proteomes" id="UP000054538"/>
    </source>
</evidence>